<dbReference type="InterPro" id="IPR016181">
    <property type="entry name" value="Acyl_CoA_acyltransferase"/>
</dbReference>
<evidence type="ECO:0000256" key="3">
    <source>
        <dbReference type="ARBA" id="ARBA00038502"/>
    </source>
</evidence>
<dbReference type="PROSITE" id="PS51186">
    <property type="entry name" value="GNAT"/>
    <property type="match status" value="1"/>
</dbReference>
<keyword evidence="1" id="KW-0808">Transferase</keyword>
<feature type="domain" description="N-acetyltransferase" evidence="4">
    <location>
        <begin position="13"/>
        <end position="175"/>
    </location>
</feature>
<dbReference type="InterPro" id="IPR000182">
    <property type="entry name" value="GNAT_dom"/>
</dbReference>
<proteinExistence type="inferred from homology"/>
<evidence type="ECO:0000259" key="4">
    <source>
        <dbReference type="PROSITE" id="PS51186"/>
    </source>
</evidence>
<reference evidence="5 6" key="1">
    <citation type="submission" date="2022-06" db="EMBL/GenBank/DDBJ databases">
        <title>Isolation of gut microbiota from human fecal samples.</title>
        <authorList>
            <person name="Pamer E.G."/>
            <person name="Barat B."/>
            <person name="Waligurski E."/>
            <person name="Medina S."/>
            <person name="Paddock L."/>
            <person name="Mostad J."/>
        </authorList>
    </citation>
    <scope>NUCLEOTIDE SEQUENCE [LARGE SCALE GENOMIC DNA]</scope>
    <source>
        <strain evidence="5 6">DFI.6.1</strain>
    </source>
</reference>
<dbReference type="Pfam" id="PF13302">
    <property type="entry name" value="Acetyltransf_3"/>
    <property type="match status" value="1"/>
</dbReference>
<dbReference type="Gene3D" id="3.40.630.30">
    <property type="match status" value="1"/>
</dbReference>
<evidence type="ECO:0000256" key="1">
    <source>
        <dbReference type="ARBA" id="ARBA00022679"/>
    </source>
</evidence>
<dbReference type="SUPFAM" id="SSF55729">
    <property type="entry name" value="Acyl-CoA N-acyltransferases (Nat)"/>
    <property type="match status" value="1"/>
</dbReference>
<sequence length="183" mass="21376">MKLEMEKWQSGKDVVRAITLDDAADFYEIVKQPSLYAALWWQAESAEACARQIQVVHLSYRQKQLPQTMVIERNEQMIGLLHVSRMEDDLIEIGYFLHPAYWRQGIMKRVLAEWLKRLSRQFSLHRIEAYCACDNTASIALLKSCGFHYEGRLREVCKDQNGAYQDMLLYALIVSDRVKEEIG</sequence>
<keyword evidence="2" id="KW-0012">Acyltransferase</keyword>
<comment type="caution">
    <text evidence="5">The sequence shown here is derived from an EMBL/GenBank/DDBJ whole genome shotgun (WGS) entry which is preliminary data.</text>
</comment>
<comment type="similarity">
    <text evidence="3">Belongs to the acetyltransferase family. RimJ subfamily.</text>
</comment>
<organism evidence="5 6">
    <name type="scientific">Massilicoli timonensis</name>
    <dbReference type="NCBI Taxonomy" id="2015901"/>
    <lineage>
        <taxon>Bacteria</taxon>
        <taxon>Bacillati</taxon>
        <taxon>Bacillota</taxon>
        <taxon>Erysipelotrichia</taxon>
        <taxon>Erysipelotrichales</taxon>
        <taxon>Erysipelotrichaceae</taxon>
        <taxon>Massilicoli</taxon>
    </lineage>
</organism>
<dbReference type="PANTHER" id="PTHR43792">
    <property type="entry name" value="GNAT FAMILY, PUTATIVE (AFU_ORTHOLOGUE AFUA_3G00765)-RELATED-RELATED"/>
    <property type="match status" value="1"/>
</dbReference>
<accession>A0ABT1SJQ1</accession>
<dbReference type="RefSeq" id="WP_256197549.1">
    <property type="nucleotide sequence ID" value="NZ_JANGCH010000004.1"/>
</dbReference>
<evidence type="ECO:0000313" key="6">
    <source>
        <dbReference type="Proteomes" id="UP001524435"/>
    </source>
</evidence>
<name>A0ABT1SJQ1_9FIRM</name>
<gene>
    <name evidence="5" type="ORF">NE663_04100</name>
</gene>
<evidence type="ECO:0000256" key="2">
    <source>
        <dbReference type="ARBA" id="ARBA00023315"/>
    </source>
</evidence>
<evidence type="ECO:0000313" key="5">
    <source>
        <dbReference type="EMBL" id="MCQ5121438.1"/>
    </source>
</evidence>
<dbReference type="EMBL" id="JANGCH010000004">
    <property type="protein sequence ID" value="MCQ5121438.1"/>
    <property type="molecule type" value="Genomic_DNA"/>
</dbReference>
<protein>
    <submittedName>
        <fullName evidence="5">GNAT family N-acetyltransferase</fullName>
    </submittedName>
</protein>
<dbReference type="PANTHER" id="PTHR43792:SF8">
    <property type="entry name" value="[RIBOSOMAL PROTEIN US5]-ALANINE N-ACETYLTRANSFERASE"/>
    <property type="match status" value="1"/>
</dbReference>
<dbReference type="InterPro" id="IPR051531">
    <property type="entry name" value="N-acetyltransferase"/>
</dbReference>
<keyword evidence="6" id="KW-1185">Reference proteome</keyword>
<dbReference type="Proteomes" id="UP001524435">
    <property type="component" value="Unassembled WGS sequence"/>
</dbReference>